<accession>A0A183BFH2</accession>
<sequence length="145" mass="16498">LCRRLVRLINEHAQMSASQEASMKQAQNASAAAEKWMKAATSEDSDAVKELKEEIEELQHQLKEEKEVETNHTVNVTEAFRLLYWVRGRLSRQVRCRMLATGEAVGIRLHNPSLCAQKQFLQALKLPWPTPYAPYIPSGPNDPMI</sequence>
<reference evidence="2" key="1">
    <citation type="submission" date="2016-06" db="UniProtKB">
        <authorList>
            <consortium name="WormBaseParasite"/>
        </authorList>
    </citation>
    <scope>IDENTIFICATION</scope>
</reference>
<organism evidence="2">
    <name type="scientific">Echinostoma caproni</name>
    <dbReference type="NCBI Taxonomy" id="27848"/>
    <lineage>
        <taxon>Eukaryota</taxon>
        <taxon>Metazoa</taxon>
        <taxon>Spiralia</taxon>
        <taxon>Lophotrochozoa</taxon>
        <taxon>Platyhelminthes</taxon>
        <taxon>Trematoda</taxon>
        <taxon>Digenea</taxon>
        <taxon>Plagiorchiida</taxon>
        <taxon>Echinostomata</taxon>
        <taxon>Echinostomatoidea</taxon>
        <taxon>Echinostomatidae</taxon>
        <taxon>Echinostoma</taxon>
    </lineage>
</organism>
<dbReference type="WBParaSite" id="ECPE_0001800301-mRNA-1">
    <property type="protein sequence ID" value="ECPE_0001800301-mRNA-1"/>
    <property type="gene ID" value="ECPE_0001800301"/>
</dbReference>
<evidence type="ECO:0000256" key="1">
    <source>
        <dbReference type="SAM" id="Coils"/>
    </source>
</evidence>
<evidence type="ECO:0000313" key="2">
    <source>
        <dbReference type="WBParaSite" id="ECPE_0001800301-mRNA-1"/>
    </source>
</evidence>
<feature type="coiled-coil region" evidence="1">
    <location>
        <begin position="41"/>
        <end position="72"/>
    </location>
</feature>
<proteinExistence type="predicted"/>
<protein>
    <submittedName>
        <fullName evidence="2">UBC core domain-containing protein</fullName>
    </submittedName>
</protein>
<dbReference type="AlphaFoldDB" id="A0A183BFH2"/>
<name>A0A183BFH2_9TREM</name>
<keyword evidence="1" id="KW-0175">Coiled coil</keyword>